<dbReference type="AlphaFoldDB" id="A0A835Y1F4"/>
<dbReference type="GO" id="GO:0008889">
    <property type="term" value="F:glycerophosphodiester phosphodiesterase activity"/>
    <property type="evidence" value="ECO:0007669"/>
    <property type="project" value="UniProtKB-EC"/>
</dbReference>
<dbReference type="PANTHER" id="PTHR22958:SF1">
    <property type="entry name" value="GLYCEROPHOSPHOCHOLINE PHOSPHODIESTERASE GPCPD1"/>
    <property type="match status" value="1"/>
</dbReference>
<dbReference type="Gene3D" id="3.20.20.190">
    <property type="entry name" value="Phosphatidylinositol (PI) phosphodiesterase"/>
    <property type="match status" value="1"/>
</dbReference>
<feature type="region of interest" description="Disordered" evidence="5">
    <location>
        <begin position="202"/>
        <end position="232"/>
    </location>
</feature>
<evidence type="ECO:0000256" key="4">
    <source>
        <dbReference type="ARBA" id="ARBA00047512"/>
    </source>
</evidence>
<evidence type="ECO:0000313" key="7">
    <source>
        <dbReference type="EMBL" id="KAG2494822.1"/>
    </source>
</evidence>
<accession>A0A835Y1F4</accession>
<comment type="caution">
    <text evidence="7">The sequence shown here is derived from an EMBL/GenBank/DDBJ whole genome shotgun (WGS) entry which is preliminary data.</text>
</comment>
<evidence type="ECO:0000256" key="2">
    <source>
        <dbReference type="ARBA" id="ARBA00022798"/>
    </source>
</evidence>
<feature type="domain" description="GP-PDE" evidence="6">
    <location>
        <begin position="1"/>
        <end position="193"/>
    </location>
</feature>
<gene>
    <name evidence="7" type="ORF">HYH03_007064</name>
</gene>
<evidence type="ECO:0000256" key="5">
    <source>
        <dbReference type="SAM" id="MobiDB-lite"/>
    </source>
</evidence>
<sequence>MYEPWLCAEDDTIPTLDAVFRTLPPEVGFDIEIKMATGEEVVHTPAEEVDRMLTAILPVVQQHYATQLKPDGRPRAIMFSSFDPDVCLELRNRQATHPVYYLSGCGLYRHADERRTSIPAALTFAAGAGMRGIVVPASILLKNMDMVATARDSHMELMTYGLENNDLVSLKQQADAGVVAAIVDEVASVTAALGAEAQQQHGAQQAQQQQQAEPVRQEQPVGQAWGAGVTAA</sequence>
<dbReference type="InterPro" id="IPR030395">
    <property type="entry name" value="GP_PDE_dom"/>
</dbReference>
<dbReference type="InterPro" id="IPR051578">
    <property type="entry name" value="GDPD"/>
</dbReference>
<dbReference type="EC" id="3.1.4.46" evidence="1"/>
<protein>
    <recommendedName>
        <fullName evidence="1">glycerophosphodiester phosphodiesterase</fullName>
        <ecNumber evidence="1">3.1.4.46</ecNumber>
    </recommendedName>
</protein>
<dbReference type="InterPro" id="IPR017946">
    <property type="entry name" value="PLC-like_Pdiesterase_TIM-brl"/>
</dbReference>
<keyword evidence="3" id="KW-0378">Hydrolase</keyword>
<feature type="compositionally biased region" description="Low complexity" evidence="5">
    <location>
        <begin position="202"/>
        <end position="219"/>
    </location>
</feature>
<evidence type="ECO:0000259" key="6">
    <source>
        <dbReference type="PROSITE" id="PS51704"/>
    </source>
</evidence>
<dbReference type="Pfam" id="PF03009">
    <property type="entry name" value="GDPD"/>
    <property type="match status" value="1"/>
</dbReference>
<dbReference type="PROSITE" id="PS51704">
    <property type="entry name" value="GP_PDE"/>
    <property type="match status" value="1"/>
</dbReference>
<dbReference type="SUPFAM" id="SSF51695">
    <property type="entry name" value="PLC-like phosphodiesterases"/>
    <property type="match status" value="1"/>
</dbReference>
<evidence type="ECO:0000256" key="1">
    <source>
        <dbReference type="ARBA" id="ARBA00012247"/>
    </source>
</evidence>
<dbReference type="OrthoDB" id="1058301at2759"/>
<proteinExistence type="predicted"/>
<dbReference type="Proteomes" id="UP000612055">
    <property type="component" value="Unassembled WGS sequence"/>
</dbReference>
<organism evidence="7 8">
    <name type="scientific">Edaphochlamys debaryana</name>
    <dbReference type="NCBI Taxonomy" id="47281"/>
    <lineage>
        <taxon>Eukaryota</taxon>
        <taxon>Viridiplantae</taxon>
        <taxon>Chlorophyta</taxon>
        <taxon>core chlorophytes</taxon>
        <taxon>Chlorophyceae</taxon>
        <taxon>CS clade</taxon>
        <taxon>Chlamydomonadales</taxon>
        <taxon>Chlamydomonadales incertae sedis</taxon>
        <taxon>Edaphochlamys</taxon>
    </lineage>
</organism>
<dbReference type="EMBL" id="JAEHOE010000028">
    <property type="protein sequence ID" value="KAG2494822.1"/>
    <property type="molecule type" value="Genomic_DNA"/>
</dbReference>
<dbReference type="GO" id="GO:0046475">
    <property type="term" value="P:glycerophospholipid catabolic process"/>
    <property type="evidence" value="ECO:0007669"/>
    <property type="project" value="TreeGrafter"/>
</dbReference>
<reference evidence="7" key="1">
    <citation type="journal article" date="2020" name="bioRxiv">
        <title>Comparative genomics of Chlamydomonas.</title>
        <authorList>
            <person name="Craig R.J."/>
            <person name="Hasan A.R."/>
            <person name="Ness R.W."/>
            <person name="Keightley P.D."/>
        </authorList>
    </citation>
    <scope>NUCLEOTIDE SEQUENCE</scope>
    <source>
        <strain evidence="7">CCAP 11/70</strain>
    </source>
</reference>
<keyword evidence="2" id="KW-0319">Glycerol metabolism</keyword>
<name>A0A835Y1F4_9CHLO</name>
<evidence type="ECO:0000256" key="3">
    <source>
        <dbReference type="ARBA" id="ARBA00022801"/>
    </source>
</evidence>
<dbReference type="GO" id="GO:0006071">
    <property type="term" value="P:glycerol metabolic process"/>
    <property type="evidence" value="ECO:0007669"/>
    <property type="project" value="UniProtKB-KW"/>
</dbReference>
<keyword evidence="8" id="KW-1185">Reference proteome</keyword>
<dbReference type="PANTHER" id="PTHR22958">
    <property type="entry name" value="GLYCEROPHOSPHORYL DIESTER PHOSPHODIESTERASE"/>
    <property type="match status" value="1"/>
</dbReference>
<comment type="catalytic activity">
    <reaction evidence="4">
        <text>a sn-glycero-3-phosphodiester + H2O = an alcohol + sn-glycerol 3-phosphate + H(+)</text>
        <dbReference type="Rhea" id="RHEA:12969"/>
        <dbReference type="ChEBI" id="CHEBI:15377"/>
        <dbReference type="ChEBI" id="CHEBI:15378"/>
        <dbReference type="ChEBI" id="CHEBI:30879"/>
        <dbReference type="ChEBI" id="CHEBI:57597"/>
        <dbReference type="ChEBI" id="CHEBI:83408"/>
        <dbReference type="EC" id="3.1.4.46"/>
    </reaction>
</comment>
<evidence type="ECO:0000313" key="8">
    <source>
        <dbReference type="Proteomes" id="UP000612055"/>
    </source>
</evidence>